<comment type="caution">
    <text evidence="2">The sequence shown here is derived from an EMBL/GenBank/DDBJ whole genome shotgun (WGS) entry which is preliminary data.</text>
</comment>
<name>A0A507EY45_9FUNG</name>
<reference evidence="2 3" key="1">
    <citation type="journal article" date="2019" name="Sci. Rep.">
        <title>Comparative genomics of chytrid fungi reveal insights into the obligate biotrophic and pathogenic lifestyle of Synchytrium endobioticum.</title>
        <authorList>
            <person name="van de Vossenberg B.T.L.H."/>
            <person name="Warris S."/>
            <person name="Nguyen H.D.T."/>
            <person name="van Gent-Pelzer M.P.E."/>
            <person name="Joly D.L."/>
            <person name="van de Geest H.C."/>
            <person name="Bonants P.J.M."/>
            <person name="Smith D.S."/>
            <person name="Levesque C.A."/>
            <person name="van der Lee T.A.J."/>
        </authorList>
    </citation>
    <scope>NUCLEOTIDE SEQUENCE [LARGE SCALE GENOMIC DNA]</scope>
    <source>
        <strain evidence="2 3">CBS 675.73</strain>
    </source>
</reference>
<evidence type="ECO:0008006" key="4">
    <source>
        <dbReference type="Google" id="ProtNLM"/>
    </source>
</evidence>
<dbReference type="AlphaFoldDB" id="A0A507EY45"/>
<evidence type="ECO:0000256" key="1">
    <source>
        <dbReference type="SAM" id="MobiDB-lite"/>
    </source>
</evidence>
<accession>A0A507EY45</accession>
<keyword evidence="3" id="KW-1185">Reference proteome</keyword>
<gene>
    <name evidence="2" type="ORF">CcCBS67573_g07243</name>
</gene>
<feature type="region of interest" description="Disordered" evidence="1">
    <location>
        <begin position="100"/>
        <end position="121"/>
    </location>
</feature>
<organism evidence="2 3">
    <name type="scientific">Chytriomyces confervae</name>
    <dbReference type="NCBI Taxonomy" id="246404"/>
    <lineage>
        <taxon>Eukaryota</taxon>
        <taxon>Fungi</taxon>
        <taxon>Fungi incertae sedis</taxon>
        <taxon>Chytridiomycota</taxon>
        <taxon>Chytridiomycota incertae sedis</taxon>
        <taxon>Chytridiomycetes</taxon>
        <taxon>Chytridiales</taxon>
        <taxon>Chytriomycetaceae</taxon>
        <taxon>Chytriomyces</taxon>
    </lineage>
</organism>
<dbReference type="OrthoDB" id="2129529at2759"/>
<evidence type="ECO:0000313" key="2">
    <source>
        <dbReference type="EMBL" id="TPX68277.1"/>
    </source>
</evidence>
<proteinExistence type="predicted"/>
<dbReference type="Proteomes" id="UP000320333">
    <property type="component" value="Unassembled WGS sequence"/>
</dbReference>
<evidence type="ECO:0000313" key="3">
    <source>
        <dbReference type="Proteomes" id="UP000320333"/>
    </source>
</evidence>
<dbReference type="EMBL" id="QEAP01000363">
    <property type="protein sequence ID" value="TPX68277.1"/>
    <property type="molecule type" value="Genomic_DNA"/>
</dbReference>
<protein>
    <recommendedName>
        <fullName evidence="4">Borealin N-terminal domain-containing protein</fullName>
    </recommendedName>
</protein>
<feature type="compositionally biased region" description="Polar residues" evidence="1">
    <location>
        <begin position="107"/>
        <end position="121"/>
    </location>
</feature>
<sequence>MSKFSSKGGLKTQLLRNLDDETNAVVSSMQRTCDELCASIQQRSDHYIALLPPKLRALSVDLFCTSFAGSVTCFQEREIAEKELSLSSSHFVRDADANRTKKLRSVNDPQTQARDLPASSVSSLLPETPAVRRIRKARPNESLVSINGSPVTAADVTTDGFDPDESLCQNSISMPRRFTIRSGVMTESYGLNELGSGANAMFSIPLDGGETVLAFDPAQSPY</sequence>